<dbReference type="EMBL" id="PYMP01000007">
    <property type="protein sequence ID" value="PSU52461.1"/>
    <property type="molecule type" value="Genomic_DNA"/>
</dbReference>
<evidence type="ECO:0000313" key="2">
    <source>
        <dbReference type="EMBL" id="PSU52461.1"/>
    </source>
</evidence>
<evidence type="ECO:0000313" key="1">
    <source>
        <dbReference type="EMBL" id="PSU19816.1"/>
    </source>
</evidence>
<dbReference type="AlphaFoldDB" id="A0A2T3JTG7"/>
<dbReference type="Proteomes" id="UP000241405">
    <property type="component" value="Unassembled WGS sequence"/>
</dbReference>
<keyword evidence="3" id="KW-1185">Reference proteome</keyword>
<gene>
    <name evidence="2" type="ORF">C9J18_09990</name>
    <name evidence="1" type="ORF">CTM96_20695</name>
</gene>
<name>A0A2T3JTG7_PHOPO</name>
<dbReference type="EMBL" id="PYMO01000037">
    <property type="protein sequence ID" value="PSU19816.1"/>
    <property type="molecule type" value="Genomic_DNA"/>
</dbReference>
<protein>
    <submittedName>
        <fullName evidence="2">Uncharacterized protein</fullName>
    </submittedName>
</protein>
<accession>A0A2T3JTG7</accession>
<evidence type="ECO:0000313" key="4">
    <source>
        <dbReference type="Proteomes" id="UP000241618"/>
    </source>
</evidence>
<organism evidence="2 4">
    <name type="scientific">Photobacterium phosphoreum</name>
    <dbReference type="NCBI Taxonomy" id="659"/>
    <lineage>
        <taxon>Bacteria</taxon>
        <taxon>Pseudomonadati</taxon>
        <taxon>Pseudomonadota</taxon>
        <taxon>Gammaproteobacteria</taxon>
        <taxon>Vibrionales</taxon>
        <taxon>Vibrionaceae</taxon>
        <taxon>Photobacterium</taxon>
    </lineage>
</organism>
<evidence type="ECO:0000313" key="3">
    <source>
        <dbReference type="Proteomes" id="UP000241405"/>
    </source>
</evidence>
<sequence>MAGGIEGIAQTLREQLRCSNISTEHMSEYMTNIVYVLKRFDLQVDIESVDDGLFDSILEINEPARTKCLWLFSLLDDNKKGHKSEKIALPLMCCSNMMELRQSKPNAHPFYHCEHCKLGIRGRMSDYWVHKDNYPRSKYF</sequence>
<proteinExistence type="predicted"/>
<reference evidence="3 4" key="1">
    <citation type="submission" date="2018-03" db="EMBL/GenBank/DDBJ databases">
        <title>Whole genome sequencing of Histamine producing bacteria.</title>
        <authorList>
            <person name="Butler K."/>
        </authorList>
    </citation>
    <scope>NUCLEOTIDE SEQUENCE [LARGE SCALE GENOMIC DNA]</scope>
    <source>
        <strain evidence="2 4">FS-6.1</strain>
        <strain evidence="1 3">FS-6.2</strain>
    </source>
</reference>
<dbReference type="Proteomes" id="UP000241618">
    <property type="component" value="Unassembled WGS sequence"/>
</dbReference>
<comment type="caution">
    <text evidence="2">The sequence shown here is derived from an EMBL/GenBank/DDBJ whole genome shotgun (WGS) entry which is preliminary data.</text>
</comment>